<proteinExistence type="predicted"/>
<accession>A0A087SR26</accession>
<sequence>MVTGLAWDANHQTVVGIHCGDGSQLGADLVVEASGRRSSLPEWLAEKGWAPPPERRVLAKVVAASLTVSWPEDWDCHKAFSLYICKTQPHGKRGGVLLPIEGRAWQLTLAELGGTRAPCTWEGVLEAAKQLPDPTMHSVLQRCKPLTPVNNYGGWPNIRRCYDLCPLPRGLLVVGDAVQGLNPVYGQGMTVAAQTALLLRRQLTEALAGARDLPARRHRLAGLSGQAFQRALATDVLEPAWALAAGTDLRYPMTTVSGPGARRLPASLTATLDCLARVAQRDARIYGLVLAVAHLAAPSRVLLVPRVLFNLAWQLLKEALARASRRLLGTGAGGRGGEEQEGLVTVAAT</sequence>
<dbReference type="OrthoDB" id="510395at2759"/>
<keyword evidence="3" id="KW-1185">Reference proteome</keyword>
<dbReference type="EMBL" id="KL662165">
    <property type="protein sequence ID" value="KFM28180.1"/>
    <property type="molecule type" value="Genomic_DNA"/>
</dbReference>
<evidence type="ECO:0000313" key="3">
    <source>
        <dbReference type="Proteomes" id="UP000028924"/>
    </source>
</evidence>
<reference evidence="2 3" key="1">
    <citation type="journal article" date="2014" name="BMC Genomics">
        <title>Oil accumulation mechanisms of the oleaginous microalga Chlorella protothecoides revealed through its genome, transcriptomes, and proteomes.</title>
        <authorList>
            <person name="Gao C."/>
            <person name="Wang Y."/>
            <person name="Shen Y."/>
            <person name="Yan D."/>
            <person name="He X."/>
            <person name="Dai J."/>
            <person name="Wu Q."/>
        </authorList>
    </citation>
    <scope>NUCLEOTIDE SEQUENCE [LARGE SCALE GENOMIC DNA]</scope>
    <source>
        <strain evidence="2 3">0710</strain>
    </source>
</reference>
<dbReference type="InterPro" id="IPR036188">
    <property type="entry name" value="FAD/NAD-bd_sf"/>
</dbReference>
<dbReference type="GeneID" id="23618338"/>
<dbReference type="Gene3D" id="3.50.50.60">
    <property type="entry name" value="FAD/NAD(P)-binding domain"/>
    <property type="match status" value="1"/>
</dbReference>
<dbReference type="InterPro" id="IPR002938">
    <property type="entry name" value="FAD-bd"/>
</dbReference>
<dbReference type="RefSeq" id="XP_011401193.1">
    <property type="nucleotide sequence ID" value="XM_011402891.1"/>
</dbReference>
<dbReference type="KEGG" id="apro:F751_6947"/>
<dbReference type="SUPFAM" id="SSF51905">
    <property type="entry name" value="FAD/NAD(P)-binding domain"/>
    <property type="match status" value="1"/>
</dbReference>
<evidence type="ECO:0000313" key="2">
    <source>
        <dbReference type="EMBL" id="KFM28180.1"/>
    </source>
</evidence>
<dbReference type="eggNOG" id="ENOG502SF7E">
    <property type="taxonomic scope" value="Eukaryota"/>
</dbReference>
<feature type="domain" description="FAD-binding" evidence="1">
    <location>
        <begin position="20"/>
        <end position="211"/>
    </location>
</feature>
<dbReference type="Proteomes" id="UP000028924">
    <property type="component" value="Unassembled WGS sequence"/>
</dbReference>
<gene>
    <name evidence="2" type="ORF">F751_6947</name>
</gene>
<dbReference type="AlphaFoldDB" id="A0A087SR26"/>
<organism evidence="2 3">
    <name type="scientific">Auxenochlorella protothecoides</name>
    <name type="common">Green microalga</name>
    <name type="synonym">Chlorella protothecoides</name>
    <dbReference type="NCBI Taxonomy" id="3075"/>
    <lineage>
        <taxon>Eukaryota</taxon>
        <taxon>Viridiplantae</taxon>
        <taxon>Chlorophyta</taxon>
        <taxon>core chlorophytes</taxon>
        <taxon>Trebouxiophyceae</taxon>
        <taxon>Chlorellales</taxon>
        <taxon>Chlorellaceae</taxon>
        <taxon>Auxenochlorella</taxon>
    </lineage>
</organism>
<protein>
    <recommendedName>
        <fullName evidence="1">FAD-binding domain-containing protein</fullName>
    </recommendedName>
</protein>
<evidence type="ECO:0000259" key="1">
    <source>
        <dbReference type="Pfam" id="PF01494"/>
    </source>
</evidence>
<dbReference type="Pfam" id="PF01494">
    <property type="entry name" value="FAD_binding_3"/>
    <property type="match status" value="1"/>
</dbReference>
<name>A0A087SR26_AUXPR</name>
<dbReference type="GO" id="GO:0071949">
    <property type="term" value="F:FAD binding"/>
    <property type="evidence" value="ECO:0007669"/>
    <property type="project" value="InterPro"/>
</dbReference>